<organism evidence="1">
    <name type="scientific">Acidithiobacillus ferrivorans</name>
    <dbReference type="NCBI Taxonomy" id="160808"/>
    <lineage>
        <taxon>Bacteria</taxon>
        <taxon>Pseudomonadati</taxon>
        <taxon>Pseudomonadota</taxon>
        <taxon>Acidithiobacillia</taxon>
        <taxon>Acidithiobacillales</taxon>
        <taxon>Acidithiobacillaceae</taxon>
        <taxon>Acidithiobacillus</taxon>
    </lineage>
</organism>
<dbReference type="EMBL" id="CCCS020000035">
    <property type="protein sequence ID" value="CDQ10510.1"/>
    <property type="molecule type" value="Genomic_DNA"/>
</dbReference>
<proteinExistence type="predicted"/>
<protein>
    <submittedName>
        <fullName evidence="1">Uncharacterized protein</fullName>
    </submittedName>
</protein>
<dbReference type="AlphaFoldDB" id="A0A060UQ32"/>
<reference evidence="1" key="2">
    <citation type="submission" date="2014-07" db="EMBL/GenBank/DDBJ databases">
        <title>Initial genome analysis of the psychrotolerant acidophile Acidithiobacillus ferrivorans CF27: insights into iron and sulfur oxidation pathways and into biofilm formation.</title>
        <authorList>
            <person name="Talla E."/>
            <person name="Hedrich S."/>
            <person name="Mangenot S."/>
            <person name="Ji B."/>
            <person name="Johnson D.B."/>
            <person name="Barbe V."/>
            <person name="Bonnefoy V."/>
        </authorList>
    </citation>
    <scope>NUCLEOTIDE SEQUENCE [LARGE SCALE GENOMIC DNA]</scope>
    <source>
        <strain evidence="1">CF27</strain>
    </source>
</reference>
<accession>A0A060UQ32</accession>
<reference evidence="1" key="1">
    <citation type="submission" date="2014-03" db="EMBL/GenBank/DDBJ databases">
        <authorList>
            <person name="Genoscope - CEA"/>
        </authorList>
    </citation>
    <scope>NUCLEOTIDE SEQUENCE [LARGE SCALE GENOMIC DNA]</scope>
    <source>
        <strain evidence="1">CF27</strain>
    </source>
</reference>
<gene>
    <name evidence="1" type="ORF">AFERRI_400291</name>
</gene>
<comment type="caution">
    <text evidence="1">The sequence shown here is derived from an EMBL/GenBank/DDBJ whole genome shotgun (WGS) entry which is preliminary data.</text>
</comment>
<evidence type="ECO:0000313" key="1">
    <source>
        <dbReference type="EMBL" id="CDQ10510.1"/>
    </source>
</evidence>
<name>A0A060UQ32_9PROT</name>
<sequence>MAAACKAIAAGFPAAVCKTVTGDTVVNTADVGTASFSPVLSPMPSLPTIKWFAGGTAIATGTGGMLTENIVAMIMASLCTGPILDLC</sequence>